<keyword evidence="2" id="KW-0862">Zinc</keyword>
<evidence type="ECO:0000313" key="7">
    <source>
        <dbReference type="Proteomes" id="UP001163823"/>
    </source>
</evidence>
<dbReference type="KEGG" id="qsa:O6P43_004657"/>
<keyword evidence="2" id="KW-0479">Metal-binding</keyword>
<keyword evidence="2" id="KW-0863">Zinc-finger</keyword>
<dbReference type="GO" id="GO:0005634">
    <property type="term" value="C:nucleus"/>
    <property type="evidence" value="ECO:0007669"/>
    <property type="project" value="TreeGrafter"/>
</dbReference>
<evidence type="ECO:0000259" key="5">
    <source>
        <dbReference type="PROSITE" id="PS50103"/>
    </source>
</evidence>
<feature type="region of interest" description="Disordered" evidence="4">
    <location>
        <begin position="847"/>
        <end position="893"/>
    </location>
</feature>
<name>A0AAD7Q4A1_QUISA</name>
<feature type="region of interest" description="Disordered" evidence="4">
    <location>
        <begin position="1"/>
        <end position="85"/>
    </location>
</feature>
<dbReference type="InterPro" id="IPR035979">
    <property type="entry name" value="RBD_domain_sf"/>
</dbReference>
<dbReference type="InterPro" id="IPR045137">
    <property type="entry name" value="RBM26/27"/>
</dbReference>
<feature type="region of interest" description="Disordered" evidence="4">
    <location>
        <begin position="634"/>
        <end position="672"/>
    </location>
</feature>
<feature type="coiled-coil region" evidence="3">
    <location>
        <begin position="585"/>
        <end position="630"/>
    </location>
</feature>
<keyword evidence="1" id="KW-0694">RNA-binding</keyword>
<dbReference type="InterPro" id="IPR000571">
    <property type="entry name" value="Znf_CCCH"/>
</dbReference>
<evidence type="ECO:0000256" key="2">
    <source>
        <dbReference type="PROSITE-ProRule" id="PRU00723"/>
    </source>
</evidence>
<dbReference type="PANTHER" id="PTHR14398">
    <property type="entry name" value="RNA RECOGNITION RRM/RNP DOMAIN"/>
    <property type="match status" value="1"/>
</dbReference>
<dbReference type="SUPFAM" id="SSF54928">
    <property type="entry name" value="RNA-binding domain, RBD"/>
    <property type="match status" value="1"/>
</dbReference>
<evidence type="ECO:0000313" key="6">
    <source>
        <dbReference type="EMBL" id="KAJ7974613.1"/>
    </source>
</evidence>
<dbReference type="PANTHER" id="PTHR14398:SF0">
    <property type="entry name" value="ZINC FINGER PROTEIN SWM"/>
    <property type="match status" value="1"/>
</dbReference>
<evidence type="ECO:0000256" key="3">
    <source>
        <dbReference type="SAM" id="Coils"/>
    </source>
</evidence>
<evidence type="ECO:0000256" key="1">
    <source>
        <dbReference type="ARBA" id="ARBA00022884"/>
    </source>
</evidence>
<evidence type="ECO:0000256" key="4">
    <source>
        <dbReference type="SAM" id="MobiDB-lite"/>
    </source>
</evidence>
<comment type="caution">
    <text evidence="6">The sequence shown here is derived from an EMBL/GenBank/DDBJ whole genome shotgun (WGS) entry which is preliminary data.</text>
</comment>
<dbReference type="GO" id="GO:0008270">
    <property type="term" value="F:zinc ion binding"/>
    <property type="evidence" value="ECO:0007669"/>
    <property type="project" value="UniProtKB-KW"/>
</dbReference>
<dbReference type="EMBL" id="JARAOO010000003">
    <property type="protein sequence ID" value="KAJ7974613.1"/>
    <property type="molecule type" value="Genomic_DNA"/>
</dbReference>
<dbReference type="AlphaFoldDB" id="A0AAD7Q4A1"/>
<feature type="zinc finger region" description="C3H1-type" evidence="2">
    <location>
        <begin position="226"/>
        <end position="254"/>
    </location>
</feature>
<feature type="compositionally biased region" description="Low complexity" evidence="4">
    <location>
        <begin position="468"/>
        <end position="478"/>
    </location>
</feature>
<feature type="domain" description="C3H1-type" evidence="5">
    <location>
        <begin position="226"/>
        <end position="254"/>
    </location>
</feature>
<reference evidence="6" key="1">
    <citation type="journal article" date="2023" name="Science">
        <title>Elucidation of the pathway for biosynthesis of saponin adjuvants from the soapbark tree.</title>
        <authorList>
            <person name="Reed J."/>
            <person name="Orme A."/>
            <person name="El-Demerdash A."/>
            <person name="Owen C."/>
            <person name="Martin L.B.B."/>
            <person name="Misra R.C."/>
            <person name="Kikuchi S."/>
            <person name="Rejzek M."/>
            <person name="Martin A.C."/>
            <person name="Harkess A."/>
            <person name="Leebens-Mack J."/>
            <person name="Louveau T."/>
            <person name="Stephenson M.J."/>
            <person name="Osbourn A."/>
        </authorList>
    </citation>
    <scope>NUCLEOTIDE SEQUENCE</scope>
    <source>
        <strain evidence="6">S10</strain>
    </source>
</reference>
<dbReference type="Proteomes" id="UP001163823">
    <property type="component" value="Chromosome 3"/>
</dbReference>
<accession>A0AAD7Q4A1</accession>
<dbReference type="GO" id="GO:0003723">
    <property type="term" value="F:RNA binding"/>
    <property type="evidence" value="ECO:0007669"/>
    <property type="project" value="UniProtKB-KW"/>
</dbReference>
<keyword evidence="7" id="KW-1185">Reference proteome</keyword>
<gene>
    <name evidence="6" type="ORF">O6P43_004657</name>
</gene>
<proteinExistence type="predicted"/>
<feature type="region of interest" description="Disordered" evidence="4">
    <location>
        <begin position="429"/>
        <end position="487"/>
    </location>
</feature>
<organism evidence="6 7">
    <name type="scientific">Quillaja saponaria</name>
    <name type="common">Soap bark tree</name>
    <dbReference type="NCBI Taxonomy" id="32244"/>
    <lineage>
        <taxon>Eukaryota</taxon>
        <taxon>Viridiplantae</taxon>
        <taxon>Streptophyta</taxon>
        <taxon>Embryophyta</taxon>
        <taxon>Tracheophyta</taxon>
        <taxon>Spermatophyta</taxon>
        <taxon>Magnoliopsida</taxon>
        <taxon>eudicotyledons</taxon>
        <taxon>Gunneridae</taxon>
        <taxon>Pentapetalae</taxon>
        <taxon>rosids</taxon>
        <taxon>fabids</taxon>
        <taxon>Fabales</taxon>
        <taxon>Quillajaceae</taxon>
        <taxon>Quillaja</taxon>
    </lineage>
</organism>
<protein>
    <submittedName>
        <fullName evidence="6">Zinc finger CCCH domain-containing protein 41</fullName>
    </submittedName>
</protein>
<feature type="compositionally biased region" description="Basic and acidic residues" evidence="4">
    <location>
        <begin position="435"/>
        <end position="467"/>
    </location>
</feature>
<dbReference type="SMART" id="SM00356">
    <property type="entry name" value="ZnF_C3H1"/>
    <property type="match status" value="1"/>
</dbReference>
<feature type="compositionally biased region" description="Acidic residues" evidence="4">
    <location>
        <begin position="20"/>
        <end position="33"/>
    </location>
</feature>
<dbReference type="PROSITE" id="PS50103">
    <property type="entry name" value="ZF_C3H1"/>
    <property type="match status" value="1"/>
</dbReference>
<keyword evidence="3" id="KW-0175">Coiled coil</keyword>
<sequence length="893" mass="96985">MELKVSTPKPGRLSPSDCVSDPEEKEVSDDDDDDRNHKHRRRETRSHSSEGDATESFMTSSFRKHNKTFGNRHTFRENESQGSETLKTYNNAAAEKEFSSKFDRRRLGFTRLPRAPLDSSQRVQANQTFAGDHGLGRGRGRHSGSWNPRDSRFHSVDVASQMVQQGSIHPSIYTGRGMPNVSNAQSASWNGFQLSPGIPNGGLDMLHSIGLQGTLRPSINLSLNMGIPRQRCRDFEERGFCLRGDMCPMEHGVNRIVVEDVKSLSQFNLPVSLSNAHLLGTAAGSGLLQSLSASASSMNSKSIHAKVDKPGMGDDVLGLHGAYPGSSCAGGADLYDPDQPLWNDGGPETSNALLTASSAKIDETDTLSNDAPSDRQHVRLCDGADNDCPVGSTGTAVGLHSASPSVWGRIRDSKNRFAVKEKINSTMSSFPYLDNESKEDKDEVAGVHGDSHQRNRIIAEDAGRKSVDSSSRSQGDSMRNSHKPSQKAVHIYIPLNSERAFVQFSKREEAEAALKAPDAVMVESGVSETPQVLLPGSVPFHPVVSSRGKVTLHQSAAPKVISQELPASDHTKPVIINGPKVPPPSQKKLENLEQLKEEIRKKQEMLEQKRNNFRRQLDKLEKQATGIKGEVVTEQAAKRPKVGPAADVEKPASPRSSDSGCTASPHAKMMADKNKSVENAVSDSLKTNTSMVQECTGGKQPIHLLAPVGSPILVNRYKLDNRPTVFKIIPPLPAGLANVSVLKEHFLLYGDLSDVKLESSEVNDGSGESEAPLNCSARITFITRHAAERAFINGKYWKGHNLKFTWLTSSSSSNDLGHKEKSSSAPKGPLDTDILLEGKLECHVSREATASRDGEPVTLETESGFEQIEPGEASECMPCPASLGKKSPEGNIY</sequence>